<reference evidence="1 2" key="1">
    <citation type="submission" date="2016-04" db="EMBL/GenBank/DDBJ databases">
        <title>Evolutionary innovation and constraint leading to complex multicellularity in the Ascomycota.</title>
        <authorList>
            <person name="Cisse O."/>
            <person name="Nguyen A."/>
            <person name="Hewitt D.A."/>
            <person name="Jedd G."/>
            <person name="Stajich J.E."/>
        </authorList>
    </citation>
    <scope>NUCLEOTIDE SEQUENCE [LARGE SCALE GENOMIC DNA]</scope>
    <source>
        <strain evidence="1 2">DAH-3</strain>
    </source>
</reference>
<dbReference type="AlphaFoldDB" id="A0A1U7LSU2"/>
<evidence type="ECO:0000313" key="1">
    <source>
        <dbReference type="EMBL" id="OLL25612.1"/>
    </source>
</evidence>
<keyword evidence="1" id="KW-0413">Isomerase</keyword>
<gene>
    <name evidence="1" type="ORF">NEOLI_004794</name>
</gene>
<dbReference type="Proteomes" id="UP000186594">
    <property type="component" value="Unassembled WGS sequence"/>
</dbReference>
<dbReference type="STRING" id="1198029.A0A1U7LSU2"/>
<dbReference type="GO" id="GO:0016853">
    <property type="term" value="F:isomerase activity"/>
    <property type="evidence" value="ECO:0007669"/>
    <property type="project" value="UniProtKB-KW"/>
</dbReference>
<comment type="caution">
    <text evidence="1">The sequence shown here is derived from an EMBL/GenBank/DDBJ whole genome shotgun (WGS) entry which is preliminary data.</text>
</comment>
<protein>
    <submittedName>
        <fullName evidence="1">Topoisomerase 1-associated factor 1</fullName>
    </submittedName>
</protein>
<organism evidence="1 2">
    <name type="scientific">Neolecta irregularis (strain DAH-3)</name>
    <dbReference type="NCBI Taxonomy" id="1198029"/>
    <lineage>
        <taxon>Eukaryota</taxon>
        <taxon>Fungi</taxon>
        <taxon>Dikarya</taxon>
        <taxon>Ascomycota</taxon>
        <taxon>Taphrinomycotina</taxon>
        <taxon>Neolectales</taxon>
        <taxon>Neolectaceae</taxon>
        <taxon>Neolecta</taxon>
    </lineage>
</organism>
<dbReference type="EMBL" id="LXFE01000348">
    <property type="protein sequence ID" value="OLL25612.1"/>
    <property type="molecule type" value="Genomic_DNA"/>
</dbReference>
<dbReference type="OrthoDB" id="310853at2759"/>
<evidence type="ECO:0000313" key="2">
    <source>
        <dbReference type="Proteomes" id="UP000186594"/>
    </source>
</evidence>
<proteinExistence type="predicted"/>
<accession>A0A1U7LSU2</accession>
<keyword evidence="2" id="KW-1185">Reference proteome</keyword>
<sequence>MFRLDFCELFNPARKEVEKFEQHYVKKLVGNLSHSPALITELLFSKSRSDLYFLQHGYDRTVQSRAPKHPAELEVRPSVPEEQQLAVATAVLIDCDKSDILDWLKGVLSQAKAERLNWEAAAAAQKLLDNETSDLDPGLLLWMFPTCRYYDEQKQFIFQDARLCLLLTMQVSSESKFLHVATHAYQ</sequence>
<name>A0A1U7LSU2_NEOID</name>